<organism evidence="1 2">
    <name type="scientific">Dunaliella salina</name>
    <name type="common">Green alga</name>
    <name type="synonym">Protococcus salinus</name>
    <dbReference type="NCBI Taxonomy" id="3046"/>
    <lineage>
        <taxon>Eukaryota</taxon>
        <taxon>Viridiplantae</taxon>
        <taxon>Chlorophyta</taxon>
        <taxon>core chlorophytes</taxon>
        <taxon>Chlorophyceae</taxon>
        <taxon>CS clade</taxon>
        <taxon>Chlamydomonadales</taxon>
        <taxon>Dunaliellaceae</taxon>
        <taxon>Dunaliella</taxon>
    </lineage>
</organism>
<comment type="caution">
    <text evidence="1">The sequence shown here is derived from an EMBL/GenBank/DDBJ whole genome shotgun (WGS) entry which is preliminary data.</text>
</comment>
<name>A0ABQ7GYY8_DUNSA</name>
<gene>
    <name evidence="1" type="ORF">DUNSADRAFT_18487</name>
</gene>
<sequence>MQPSYQPAKACQEWAQTLGTNLQLTFNKSARRTIHVRLQTMLNQCWEMSYGGNLINTQWQCNGHTEWLKKVAEWSHVTVCTSEILASSCSC</sequence>
<reference evidence="1" key="1">
    <citation type="submission" date="2017-08" db="EMBL/GenBank/DDBJ databases">
        <authorList>
            <person name="Polle J.E."/>
            <person name="Barry K."/>
            <person name="Cushman J."/>
            <person name="Schmutz J."/>
            <person name="Tran D."/>
            <person name="Hathwaick L.T."/>
            <person name="Yim W.C."/>
            <person name="Jenkins J."/>
            <person name="Mckie-Krisberg Z.M."/>
            <person name="Prochnik S."/>
            <person name="Lindquist E."/>
            <person name="Dockter R.B."/>
            <person name="Adam C."/>
            <person name="Molina H."/>
            <person name="Bunkerborg J."/>
            <person name="Jin E."/>
            <person name="Buchheim M."/>
            <person name="Magnuson J."/>
        </authorList>
    </citation>
    <scope>NUCLEOTIDE SEQUENCE</scope>
    <source>
        <strain evidence="1">CCAP 19/18</strain>
    </source>
</reference>
<evidence type="ECO:0000313" key="2">
    <source>
        <dbReference type="Proteomes" id="UP000815325"/>
    </source>
</evidence>
<dbReference type="Proteomes" id="UP000815325">
    <property type="component" value="Unassembled WGS sequence"/>
</dbReference>
<dbReference type="EMBL" id="MU069531">
    <property type="protein sequence ID" value="KAF5839825.1"/>
    <property type="molecule type" value="Genomic_DNA"/>
</dbReference>
<keyword evidence="2" id="KW-1185">Reference proteome</keyword>
<proteinExistence type="predicted"/>
<accession>A0ABQ7GYY8</accession>
<protein>
    <submittedName>
        <fullName evidence="1">Uncharacterized protein</fullName>
    </submittedName>
</protein>
<evidence type="ECO:0000313" key="1">
    <source>
        <dbReference type="EMBL" id="KAF5839825.1"/>
    </source>
</evidence>